<sequence length="166" mass="19463">MNDTLYQVLFFMFFIISLTTIITFIILVIRIIISRSRGRSLPQKHLFYSIILLMLSLILGYNQYFNLEYLPSGVLNATITSPNEKYVIKTYHFDGIYGDNAKAVLINLSNGDEKTIYFNHSDYDPKVEWLSDDKVKIGVEKLNIHKDTYDYRWDFESSRTLPPQRS</sequence>
<dbReference type="Pfam" id="PF17428">
    <property type="entry name" value="DUF5412"/>
    <property type="match status" value="1"/>
</dbReference>
<feature type="transmembrane region" description="Helical" evidence="1">
    <location>
        <begin position="45"/>
        <end position="64"/>
    </location>
</feature>
<feature type="transmembrane region" description="Helical" evidence="1">
    <location>
        <begin position="6"/>
        <end position="33"/>
    </location>
</feature>
<protein>
    <submittedName>
        <fullName evidence="2">Uncharacterized protein</fullName>
    </submittedName>
</protein>
<dbReference type="Proteomes" id="UP000199589">
    <property type="component" value="Unassembled WGS sequence"/>
</dbReference>
<keyword evidence="1" id="KW-0812">Transmembrane</keyword>
<dbReference type="AlphaFoldDB" id="A0A1I4ARG2"/>
<evidence type="ECO:0000313" key="2">
    <source>
        <dbReference type="EMBL" id="SFK58964.1"/>
    </source>
</evidence>
<evidence type="ECO:0000256" key="1">
    <source>
        <dbReference type="SAM" id="Phobius"/>
    </source>
</evidence>
<dbReference type="InterPro" id="IPR035406">
    <property type="entry name" value="DUF5412"/>
</dbReference>
<dbReference type="OrthoDB" id="2357451at2"/>
<dbReference type="RefSeq" id="WP_091898444.1">
    <property type="nucleotide sequence ID" value="NZ_FOSJ01000054.1"/>
</dbReference>
<reference evidence="3" key="1">
    <citation type="submission" date="2016-10" db="EMBL/GenBank/DDBJ databases">
        <authorList>
            <person name="Varghese N."/>
            <person name="Submissions S."/>
        </authorList>
    </citation>
    <scope>NUCLEOTIDE SEQUENCE [LARGE SCALE GENOMIC DNA]</scope>
    <source>
        <strain evidence="3">DSM 16108</strain>
    </source>
</reference>
<keyword evidence="1" id="KW-0472">Membrane</keyword>
<accession>A0A1I4ARG2</accession>
<gene>
    <name evidence="2" type="ORF">SAMN04488569_10546</name>
</gene>
<evidence type="ECO:0000313" key="3">
    <source>
        <dbReference type="Proteomes" id="UP000199589"/>
    </source>
</evidence>
<name>A0A1I4ARG2_9LACT</name>
<proteinExistence type="predicted"/>
<organism evidence="2 3">
    <name type="scientific">Marinilactibacillus piezotolerans</name>
    <dbReference type="NCBI Taxonomy" id="258723"/>
    <lineage>
        <taxon>Bacteria</taxon>
        <taxon>Bacillati</taxon>
        <taxon>Bacillota</taxon>
        <taxon>Bacilli</taxon>
        <taxon>Lactobacillales</taxon>
        <taxon>Carnobacteriaceae</taxon>
        <taxon>Marinilactibacillus</taxon>
    </lineage>
</organism>
<dbReference type="EMBL" id="FOSJ01000054">
    <property type="protein sequence ID" value="SFK58964.1"/>
    <property type="molecule type" value="Genomic_DNA"/>
</dbReference>
<keyword evidence="1" id="KW-1133">Transmembrane helix</keyword>
<keyword evidence="3" id="KW-1185">Reference proteome</keyword>